<dbReference type="AlphaFoldDB" id="A0A8D6PX62"/>
<evidence type="ECO:0000259" key="2">
    <source>
        <dbReference type="Pfam" id="PF07282"/>
    </source>
</evidence>
<dbReference type="Pfam" id="PF07282">
    <property type="entry name" value="Cas12f1-like_TNB"/>
    <property type="match status" value="1"/>
</dbReference>
<dbReference type="NCBIfam" id="TIGR01766">
    <property type="entry name" value="IS200/IS605 family accessory protein TnpB-like domain"/>
    <property type="match status" value="1"/>
</dbReference>
<feature type="domain" description="Cas12f1-like TNB" evidence="2">
    <location>
        <begin position="316"/>
        <end position="375"/>
    </location>
</feature>
<sequence>MRNKIPNQIVLAYKINHNYDLNNFLIDFLNLSQKAVDIIWNNIHWKEKVVKHRYKIGNNYKYYSTVRLIPEIPKDKDFKRELRRRLLNGWNYASHYIDAAIKVAYSTIDSWKSNYLKGLRKRIKPIFKRPFIRVKTTLIKYDKNKGEIRITIKPRKEYLILNIKDEWFFDKVKDWEIGEIILKENSAYIAFKQSLNHSNREIIVGVDSNLKSLDIYHPIEGWIRVDLSELHRIKEVYDSILDRLKSIYKKSPKRIGKLLEKYLNRRKNRVKDFINKLTTQLSRLFHSAIFIFEDLNKFNMYDKNSKFHRELDRTSWKSIAKQLEYKSLVLYVNPHYTSKTCPVCGSKMESQEGQVVYCPNCKKSFNRQLVGSFNIFKRGIKLIKKLKGGVGVPVSGAEVDDMLPYEPRGEVKLMTPNPDVVYTVNLNGKYLKCL</sequence>
<evidence type="ECO:0000313" key="3">
    <source>
        <dbReference type="EMBL" id="CAB3289668.1"/>
    </source>
</evidence>
<evidence type="ECO:0000256" key="1">
    <source>
        <dbReference type="ARBA" id="ARBA00023125"/>
    </source>
</evidence>
<keyword evidence="4" id="KW-1185">Reference proteome</keyword>
<dbReference type="InterPro" id="IPR010095">
    <property type="entry name" value="Cas12f1-like_TNB"/>
</dbReference>
<dbReference type="GeneID" id="65884146"/>
<proteinExistence type="predicted"/>
<organism evidence="3 4">
    <name type="scientific">Methanocaldococcus lauensis</name>
    <dbReference type="NCBI Taxonomy" id="2546128"/>
    <lineage>
        <taxon>Archaea</taxon>
        <taxon>Methanobacteriati</taxon>
        <taxon>Methanobacteriota</taxon>
        <taxon>Methanomada group</taxon>
        <taxon>Methanococci</taxon>
        <taxon>Methanococcales</taxon>
        <taxon>Methanocaldococcaceae</taxon>
        <taxon>Methanocaldococcus</taxon>
    </lineage>
</organism>
<gene>
    <name evidence="3" type="ORF">MLAUSG7_1361</name>
</gene>
<dbReference type="GO" id="GO:0003677">
    <property type="term" value="F:DNA binding"/>
    <property type="evidence" value="ECO:0007669"/>
    <property type="project" value="UniProtKB-KW"/>
</dbReference>
<dbReference type="EMBL" id="LR792632">
    <property type="protein sequence ID" value="CAB3289668.1"/>
    <property type="molecule type" value="Genomic_DNA"/>
</dbReference>
<protein>
    <submittedName>
        <fullName evidence="3">Transposase</fullName>
    </submittedName>
</protein>
<name>A0A8D6PX62_9EURY</name>
<accession>A0A8D6PX62</accession>
<keyword evidence="1" id="KW-0238">DNA-binding</keyword>
<dbReference type="Proteomes" id="UP000679213">
    <property type="component" value="Chromosome I"/>
</dbReference>
<evidence type="ECO:0000313" key="4">
    <source>
        <dbReference type="Proteomes" id="UP000679213"/>
    </source>
</evidence>
<dbReference type="RefSeq" id="WP_214399677.1">
    <property type="nucleotide sequence ID" value="NZ_LR792632.1"/>
</dbReference>
<reference evidence="3 4" key="1">
    <citation type="submission" date="2020-04" db="EMBL/GenBank/DDBJ databases">
        <authorList>
            <consortium name="Genoscope - CEA"/>
            <person name="William W."/>
        </authorList>
    </citation>
    <scope>NUCLEOTIDE SEQUENCE [LARGE SCALE GENOMIC DNA]</scope>
    <source>
        <strain evidence="3 4">SG7</strain>
    </source>
</reference>
<dbReference type="KEGG" id="mesg:MLAUSG7_1361"/>